<feature type="domain" description="H15" evidence="13">
    <location>
        <begin position="154"/>
        <end position="223"/>
    </location>
</feature>
<sequence length="317" mass="34836">MGNPKQKWTAEEEEALRAGVAKHGTGKWKNIQRDPEFNPFLFSRSNIDLKDKWRNMSVSAPREKSRTLKPKAGSDAPAVPLSTPQTSALPAAVPIDASADPITDESARSSAPKKYITLYVEVDSLSSKPFCSPVIDYTVDLLMMNIRLSASTSQRSRLYNALIFEAISALKEPNGSDVSAILSYIEQRLEVPPNFRRLLSSRLRRLVAQEKLEKVQNCFKVKEDASLGTKTPNPKQKDTRPKLLHSTNDLSPADTVQEAAAAAAGQVADAENKSFVAAEAVKEAERVSRMAEDTDSLLQLAKEILERCSRGEIVVVA</sequence>
<dbReference type="EMBL" id="BDQV01000164">
    <property type="protein sequence ID" value="GAY57610.1"/>
    <property type="molecule type" value="Genomic_DNA"/>
</dbReference>
<dbReference type="Pfam" id="PF00538">
    <property type="entry name" value="Linker_histone"/>
    <property type="match status" value="1"/>
</dbReference>
<dbReference type="Gene3D" id="1.10.10.10">
    <property type="entry name" value="Winged helix-like DNA-binding domain superfamily/Winged helix DNA-binding domain"/>
    <property type="match status" value="1"/>
</dbReference>
<keyword evidence="3" id="KW-0158">Chromosome</keyword>
<dbReference type="GO" id="GO:0003691">
    <property type="term" value="F:double-stranded telomeric DNA binding"/>
    <property type="evidence" value="ECO:0007669"/>
    <property type="project" value="InterPro"/>
</dbReference>
<comment type="caution">
    <text evidence="14">The sequence shown here is derived from an EMBL/GenBank/DDBJ whole genome shotgun (WGS) entry which is preliminary data.</text>
</comment>
<dbReference type="InterPro" id="IPR036388">
    <property type="entry name" value="WH-like_DNA-bd_sf"/>
</dbReference>
<dbReference type="InterPro" id="IPR001005">
    <property type="entry name" value="SANT/Myb"/>
</dbReference>
<feature type="domain" description="Myb-like" evidence="11">
    <location>
        <begin position="5"/>
        <end position="57"/>
    </location>
</feature>
<name>A0A2H5PZ00_CITUN</name>
<accession>A0A2H5PZ00</accession>
<feature type="domain" description="HTH myb-type" evidence="12">
    <location>
        <begin position="1"/>
        <end position="31"/>
    </location>
</feature>
<keyword evidence="7" id="KW-0804">Transcription</keyword>
<evidence type="ECO:0000256" key="8">
    <source>
        <dbReference type="ARBA" id="ARBA00023242"/>
    </source>
</evidence>
<keyword evidence="8" id="KW-0539">Nucleus</keyword>
<dbReference type="SMART" id="SM00526">
    <property type="entry name" value="H15"/>
    <property type="match status" value="1"/>
</dbReference>
<dbReference type="EMBL" id="BDQV01000164">
    <property type="protein sequence ID" value="GAY57611.1"/>
    <property type="molecule type" value="Genomic_DNA"/>
</dbReference>
<dbReference type="CDD" id="cd11660">
    <property type="entry name" value="SANT_TRF"/>
    <property type="match status" value="1"/>
</dbReference>
<keyword evidence="15" id="KW-1185">Reference proteome</keyword>
<evidence type="ECO:0000259" key="13">
    <source>
        <dbReference type="PROSITE" id="PS51504"/>
    </source>
</evidence>
<dbReference type="STRING" id="55188.A0A2H5PZ00"/>
<dbReference type="InterPro" id="IPR036390">
    <property type="entry name" value="WH_DNA-bd_sf"/>
</dbReference>
<evidence type="ECO:0000313" key="15">
    <source>
        <dbReference type="Proteomes" id="UP000236630"/>
    </source>
</evidence>
<dbReference type="GO" id="GO:0006334">
    <property type="term" value="P:nucleosome assembly"/>
    <property type="evidence" value="ECO:0007669"/>
    <property type="project" value="InterPro"/>
</dbReference>
<dbReference type="SMART" id="SM00717">
    <property type="entry name" value="SANT"/>
    <property type="match status" value="1"/>
</dbReference>
<evidence type="ECO:0000256" key="2">
    <source>
        <dbReference type="ARBA" id="ARBA00004604"/>
    </source>
</evidence>
<dbReference type="Gene3D" id="1.10.10.60">
    <property type="entry name" value="Homeodomain-like"/>
    <property type="match status" value="1"/>
</dbReference>
<dbReference type="PANTHER" id="PTHR46267:SF15">
    <property type="entry name" value="WINGED HELIX-TURN-HELIX TRANSCRIPTION REPRESSOR DNA-BINDING PROTEIN-RELATED"/>
    <property type="match status" value="1"/>
</dbReference>
<evidence type="ECO:0000256" key="1">
    <source>
        <dbReference type="ARBA" id="ARBA00004286"/>
    </source>
</evidence>
<dbReference type="SUPFAM" id="SSF46785">
    <property type="entry name" value="Winged helix' DNA-binding domain"/>
    <property type="match status" value="1"/>
</dbReference>
<dbReference type="PROSITE" id="PS50090">
    <property type="entry name" value="MYB_LIKE"/>
    <property type="match status" value="1"/>
</dbReference>
<evidence type="ECO:0000256" key="3">
    <source>
        <dbReference type="ARBA" id="ARBA00022454"/>
    </source>
</evidence>
<evidence type="ECO:0000259" key="12">
    <source>
        <dbReference type="PROSITE" id="PS51294"/>
    </source>
</evidence>
<dbReference type="InterPro" id="IPR017930">
    <property type="entry name" value="Myb_dom"/>
</dbReference>
<evidence type="ECO:0000256" key="7">
    <source>
        <dbReference type="ARBA" id="ARBA00023163"/>
    </source>
</evidence>
<evidence type="ECO:0000256" key="6">
    <source>
        <dbReference type="ARBA" id="ARBA00023125"/>
    </source>
</evidence>
<protein>
    <recommendedName>
        <fullName evidence="9">MYB transcription factor</fullName>
    </recommendedName>
</protein>
<dbReference type="InterPro" id="IPR044597">
    <property type="entry name" value="SMH1-6"/>
</dbReference>
<dbReference type="PROSITE" id="PS51294">
    <property type="entry name" value="HTH_MYB"/>
    <property type="match status" value="1"/>
</dbReference>
<dbReference type="GO" id="GO:0000786">
    <property type="term" value="C:nucleosome"/>
    <property type="evidence" value="ECO:0007669"/>
    <property type="project" value="InterPro"/>
</dbReference>
<evidence type="ECO:0000256" key="5">
    <source>
        <dbReference type="ARBA" id="ARBA00023054"/>
    </source>
</evidence>
<comment type="subcellular location">
    <subcellularLocation>
        <location evidence="1">Chromosome</location>
    </subcellularLocation>
    <subcellularLocation>
        <location evidence="2">Nucleus</location>
        <location evidence="2">Nucleolus</location>
    </subcellularLocation>
</comment>
<feature type="region of interest" description="Disordered" evidence="10">
    <location>
        <begin position="54"/>
        <end position="85"/>
    </location>
</feature>
<keyword evidence="5" id="KW-0175">Coiled coil</keyword>
<dbReference type="Proteomes" id="UP000236630">
    <property type="component" value="Unassembled WGS sequence"/>
</dbReference>
<dbReference type="AlphaFoldDB" id="A0A2H5PZ00"/>
<evidence type="ECO:0000256" key="10">
    <source>
        <dbReference type="SAM" id="MobiDB-lite"/>
    </source>
</evidence>
<dbReference type="FunFam" id="1.10.10.60:FF:000168">
    <property type="entry name" value="Telomere repeat-binding factor 1"/>
    <property type="match status" value="1"/>
</dbReference>
<organism evidence="14 15">
    <name type="scientific">Citrus unshiu</name>
    <name type="common">Satsuma mandarin</name>
    <name type="synonym">Citrus nobilis var. unshiu</name>
    <dbReference type="NCBI Taxonomy" id="55188"/>
    <lineage>
        <taxon>Eukaryota</taxon>
        <taxon>Viridiplantae</taxon>
        <taxon>Streptophyta</taxon>
        <taxon>Embryophyta</taxon>
        <taxon>Tracheophyta</taxon>
        <taxon>Spermatophyta</taxon>
        <taxon>Magnoliopsida</taxon>
        <taxon>eudicotyledons</taxon>
        <taxon>Gunneridae</taxon>
        <taxon>Pentapetalae</taxon>
        <taxon>rosids</taxon>
        <taxon>malvids</taxon>
        <taxon>Sapindales</taxon>
        <taxon>Rutaceae</taxon>
        <taxon>Aurantioideae</taxon>
        <taxon>Citrus</taxon>
    </lineage>
</organism>
<dbReference type="InterPro" id="IPR005818">
    <property type="entry name" value="Histone_H1/H5_H15"/>
</dbReference>
<evidence type="ECO:0000259" key="11">
    <source>
        <dbReference type="PROSITE" id="PS50090"/>
    </source>
</evidence>
<keyword evidence="6" id="KW-0238">DNA-binding</keyword>
<dbReference type="PROSITE" id="PS51504">
    <property type="entry name" value="H15"/>
    <property type="match status" value="1"/>
</dbReference>
<dbReference type="GO" id="GO:0005730">
    <property type="term" value="C:nucleolus"/>
    <property type="evidence" value="ECO:0007669"/>
    <property type="project" value="UniProtKB-SubCell"/>
</dbReference>
<evidence type="ECO:0000256" key="9">
    <source>
        <dbReference type="ARBA" id="ARBA00032813"/>
    </source>
</evidence>
<dbReference type="PANTHER" id="PTHR46267">
    <property type="entry name" value="SINGLE MYB HISTONE 4"/>
    <property type="match status" value="1"/>
</dbReference>
<dbReference type="Pfam" id="PF00249">
    <property type="entry name" value="Myb_DNA-binding"/>
    <property type="match status" value="1"/>
</dbReference>
<proteinExistence type="predicted"/>
<reference evidence="14 15" key="1">
    <citation type="journal article" date="2017" name="Front. Genet.">
        <title>Draft sequencing of the heterozygous diploid genome of Satsuma (Citrus unshiu Marc.) using a hybrid assembly approach.</title>
        <authorList>
            <person name="Shimizu T."/>
            <person name="Tanizawa Y."/>
            <person name="Mochizuki T."/>
            <person name="Nagasaki H."/>
            <person name="Yoshioka T."/>
            <person name="Toyoda A."/>
            <person name="Fujiyama A."/>
            <person name="Kaminuma E."/>
            <person name="Nakamura Y."/>
        </authorList>
    </citation>
    <scope>NUCLEOTIDE SEQUENCE [LARGE SCALE GENOMIC DNA]</scope>
    <source>
        <strain evidence="15">cv. Miyagawa wase</strain>
    </source>
</reference>
<keyword evidence="4" id="KW-0805">Transcription regulation</keyword>
<gene>
    <name evidence="14" type="ORF">CUMW_180760</name>
</gene>
<evidence type="ECO:0000313" key="14">
    <source>
        <dbReference type="EMBL" id="GAY57610.1"/>
    </source>
</evidence>
<dbReference type="InterPro" id="IPR009057">
    <property type="entry name" value="Homeodomain-like_sf"/>
</dbReference>
<dbReference type="SUPFAM" id="SSF46689">
    <property type="entry name" value="Homeodomain-like"/>
    <property type="match status" value="1"/>
</dbReference>
<evidence type="ECO:0000256" key="4">
    <source>
        <dbReference type="ARBA" id="ARBA00023015"/>
    </source>
</evidence>